<dbReference type="EMBL" id="JH413808">
    <property type="protein sequence ID" value="EHL31878.1"/>
    <property type="molecule type" value="Genomic_DNA"/>
</dbReference>
<evidence type="ECO:0000256" key="2">
    <source>
        <dbReference type="SAM" id="Phobius"/>
    </source>
</evidence>
<evidence type="ECO:0000313" key="3">
    <source>
        <dbReference type="EMBL" id="EHL31878.1"/>
    </source>
</evidence>
<protein>
    <recommendedName>
        <fullName evidence="5">Coiled-coil protein</fullName>
    </recommendedName>
</protein>
<keyword evidence="2" id="KW-0812">Transmembrane</keyword>
<dbReference type="Proteomes" id="UP000002770">
    <property type="component" value="Unassembled WGS sequence"/>
</dbReference>
<accession>G9ELP3</accession>
<dbReference type="eggNOG" id="ENOG5031K0Z">
    <property type="taxonomic scope" value="Bacteria"/>
</dbReference>
<name>G9ELP3_9GAMM</name>
<proteinExistence type="predicted"/>
<sequence>MGQQIRANCSGEHSVSEQHLTEQLMAAILLAELLEYAYQHYLLVPREVLRLRAQQEIYRNLLQEMNVILPNQLPAAVKVEVGYSFSQQIRGQTINANLYRLLLTRSKRVLDLVAGLHFSADWYRDLIRNMDKQIDPFLPHLAWLYFIPRATTNLFLLLKHTLPGPWVSDKERTLDWDVRFQGQLQRRWFELGNDIVWIGVGLVNCFILAAPFTTYLVIVFFAYDVVLSALRAYIELNRLFTLRAQYQAMALAPENKEQEGQIKQHLQTLDDQITFEMLRLGSHLIITMAIFLATCCAASLFAAMPIIPMIGAVSLVLVCLINFALVPILNHYRPKDMVEVPAEGIRKLGFFAKKDEPKKKLLGTPVDSDECDDEENADDESDNVQGLGFL</sequence>
<reference evidence="3 4" key="1">
    <citation type="journal article" date="2011" name="BMC Genomics">
        <title>Insight into cross-talk between intra-amoebal pathogens.</title>
        <authorList>
            <person name="Gimenez G."/>
            <person name="Bertelli C."/>
            <person name="Moliner C."/>
            <person name="Robert C."/>
            <person name="Raoult D."/>
            <person name="Fournier P.E."/>
            <person name="Greub G."/>
        </authorList>
    </citation>
    <scope>NUCLEOTIDE SEQUENCE [LARGE SCALE GENOMIC DNA]</scope>
    <source>
        <strain evidence="3 4">LLAP12</strain>
    </source>
</reference>
<feature type="compositionally biased region" description="Acidic residues" evidence="1">
    <location>
        <begin position="367"/>
        <end position="382"/>
    </location>
</feature>
<evidence type="ECO:0000256" key="1">
    <source>
        <dbReference type="SAM" id="MobiDB-lite"/>
    </source>
</evidence>
<evidence type="ECO:0000313" key="4">
    <source>
        <dbReference type="Proteomes" id="UP000002770"/>
    </source>
</evidence>
<keyword evidence="4" id="KW-1185">Reference proteome</keyword>
<dbReference type="STRING" id="658187.LDG_6044"/>
<dbReference type="AlphaFoldDB" id="G9ELP3"/>
<feature type="transmembrane region" description="Helical" evidence="2">
    <location>
        <begin position="309"/>
        <end position="329"/>
    </location>
</feature>
<dbReference type="HOGENOM" id="CLU_628211_0_0_6"/>
<organism evidence="3 4">
    <name type="scientific">Legionella drancourtii LLAP12</name>
    <dbReference type="NCBI Taxonomy" id="658187"/>
    <lineage>
        <taxon>Bacteria</taxon>
        <taxon>Pseudomonadati</taxon>
        <taxon>Pseudomonadota</taxon>
        <taxon>Gammaproteobacteria</taxon>
        <taxon>Legionellales</taxon>
        <taxon>Legionellaceae</taxon>
        <taxon>Legionella</taxon>
    </lineage>
</organism>
<evidence type="ECO:0008006" key="5">
    <source>
        <dbReference type="Google" id="ProtNLM"/>
    </source>
</evidence>
<feature type="region of interest" description="Disordered" evidence="1">
    <location>
        <begin position="361"/>
        <end position="390"/>
    </location>
</feature>
<feature type="transmembrane region" description="Helical" evidence="2">
    <location>
        <begin position="284"/>
        <end position="303"/>
    </location>
</feature>
<dbReference type="InParanoid" id="G9ELP3"/>
<feature type="transmembrane region" description="Helical" evidence="2">
    <location>
        <begin position="215"/>
        <end position="234"/>
    </location>
</feature>
<feature type="transmembrane region" description="Helical" evidence="2">
    <location>
        <begin position="188"/>
        <end position="209"/>
    </location>
</feature>
<gene>
    <name evidence="3" type="ORF">LDG_6044</name>
</gene>
<keyword evidence="2" id="KW-0472">Membrane</keyword>
<keyword evidence="2" id="KW-1133">Transmembrane helix</keyword>